<evidence type="ECO:0008006" key="3">
    <source>
        <dbReference type="Google" id="ProtNLM"/>
    </source>
</evidence>
<evidence type="ECO:0000313" key="2">
    <source>
        <dbReference type="Proteomes" id="UP000070284"/>
    </source>
</evidence>
<evidence type="ECO:0000313" key="1">
    <source>
        <dbReference type="EMBL" id="KXA95145.1"/>
    </source>
</evidence>
<reference evidence="1 2" key="1">
    <citation type="journal article" date="2016" name="Sci. Rep.">
        <title>Metabolic traits of an uncultured archaeal lineage -MSBL1- from brine pools of the Red Sea.</title>
        <authorList>
            <person name="Mwirichia R."/>
            <person name="Alam I."/>
            <person name="Rashid M."/>
            <person name="Vinu M."/>
            <person name="Ba-Alawi W."/>
            <person name="Anthony Kamau A."/>
            <person name="Kamanda Ngugi D."/>
            <person name="Goker M."/>
            <person name="Klenk H.P."/>
            <person name="Bajic V."/>
            <person name="Stingl U."/>
        </authorList>
    </citation>
    <scope>NUCLEOTIDE SEQUENCE [LARGE SCALE GENOMIC DNA]</scope>
    <source>
        <strain evidence="1">SCGC-AAA259E19</strain>
    </source>
</reference>
<sequence length="96" mass="10542">MPQLSRKEKGSEIVITICDSELFGENFQEGDVKLEIDESFYGGEEATVDECLDALKEATIANMVGSIVEHAIEIGYVDPENVLEVEGVPHAQMARL</sequence>
<dbReference type="InterPro" id="IPR007355">
    <property type="entry name" value="DUF424"/>
</dbReference>
<dbReference type="Proteomes" id="UP000070284">
    <property type="component" value="Unassembled WGS sequence"/>
</dbReference>
<dbReference type="AlphaFoldDB" id="A0A133ULP9"/>
<protein>
    <recommendedName>
        <fullName evidence="3">DUF424 domain-containing protein</fullName>
    </recommendedName>
</protein>
<dbReference type="Gene3D" id="3.30.1860.10">
    <property type="entry name" value="uncharacterized conserved protein from methanopyrus kandleri domain like"/>
    <property type="match status" value="1"/>
</dbReference>
<keyword evidence="2" id="KW-1185">Reference proteome</keyword>
<dbReference type="EMBL" id="LHXO01000024">
    <property type="protein sequence ID" value="KXA95145.1"/>
    <property type="molecule type" value="Genomic_DNA"/>
</dbReference>
<dbReference type="Pfam" id="PF04242">
    <property type="entry name" value="DUF424"/>
    <property type="match status" value="1"/>
</dbReference>
<name>A0A133ULP9_9EURY</name>
<comment type="caution">
    <text evidence="1">The sequence shown here is derived from an EMBL/GenBank/DDBJ whole genome shotgun (WGS) entry which is preliminary data.</text>
</comment>
<proteinExistence type="predicted"/>
<organism evidence="1 2">
    <name type="scientific">candidate division MSBL1 archaeon SCGC-AAA259E19</name>
    <dbReference type="NCBI Taxonomy" id="1698264"/>
    <lineage>
        <taxon>Archaea</taxon>
        <taxon>Methanobacteriati</taxon>
        <taxon>Methanobacteriota</taxon>
        <taxon>candidate division MSBL1</taxon>
    </lineage>
</organism>
<gene>
    <name evidence="1" type="ORF">AKJ65_02470</name>
</gene>
<accession>A0A133ULP9</accession>